<organism evidence="3 4">
    <name type="scientific">Naganishia liquefaciens</name>
    <dbReference type="NCBI Taxonomy" id="104408"/>
    <lineage>
        <taxon>Eukaryota</taxon>
        <taxon>Fungi</taxon>
        <taxon>Dikarya</taxon>
        <taxon>Basidiomycota</taxon>
        <taxon>Agaricomycotina</taxon>
        <taxon>Tremellomycetes</taxon>
        <taxon>Filobasidiales</taxon>
        <taxon>Filobasidiaceae</taxon>
        <taxon>Naganishia</taxon>
    </lineage>
</organism>
<proteinExistence type="predicted"/>
<feature type="region of interest" description="Disordered" evidence="1">
    <location>
        <begin position="1"/>
        <end position="46"/>
    </location>
</feature>
<dbReference type="Proteomes" id="UP000620104">
    <property type="component" value="Unassembled WGS sequence"/>
</dbReference>
<dbReference type="SUPFAM" id="SSF52113">
    <property type="entry name" value="BRCT domain"/>
    <property type="match status" value="1"/>
</dbReference>
<dbReference type="CDD" id="cd18432">
    <property type="entry name" value="BRCT_PAXIP1_rpt6_like"/>
    <property type="match status" value="1"/>
</dbReference>
<dbReference type="InterPro" id="IPR001357">
    <property type="entry name" value="BRCT_dom"/>
</dbReference>
<dbReference type="Pfam" id="PF16589">
    <property type="entry name" value="BRCT_2"/>
    <property type="match status" value="1"/>
</dbReference>
<evidence type="ECO:0000256" key="1">
    <source>
        <dbReference type="SAM" id="MobiDB-lite"/>
    </source>
</evidence>
<accession>A0A8H3TWU6</accession>
<protein>
    <recommendedName>
        <fullName evidence="2">BRCT domain-containing protein</fullName>
    </recommendedName>
</protein>
<dbReference type="OrthoDB" id="342264at2759"/>
<dbReference type="AlphaFoldDB" id="A0A8H3TWU6"/>
<comment type="caution">
    <text evidence="3">The sequence shown here is derived from an EMBL/GenBank/DDBJ whole genome shotgun (WGS) entry which is preliminary data.</text>
</comment>
<evidence type="ECO:0000259" key="2">
    <source>
        <dbReference type="Pfam" id="PF16589"/>
    </source>
</evidence>
<feature type="domain" description="BRCT" evidence="2">
    <location>
        <begin position="171"/>
        <end position="228"/>
    </location>
</feature>
<evidence type="ECO:0000313" key="3">
    <source>
        <dbReference type="EMBL" id="GHJ88308.1"/>
    </source>
</evidence>
<gene>
    <name evidence="3" type="ORF">NliqN6_4710</name>
</gene>
<name>A0A8H3TWU6_9TREE</name>
<dbReference type="EMBL" id="BLZA01000030">
    <property type="protein sequence ID" value="GHJ88308.1"/>
    <property type="molecule type" value="Genomic_DNA"/>
</dbReference>
<sequence>MLSSHSEEMSDVNMDVQHRERCNHQSESPEVIDESGSFQDANHKENHNEDLEGYSEQLLVEDDVAVEEEGTSDEGSLQIVTATNKLNTETHEDLLKHLVSLDVAVTPKLLVAIGKGAEVLPVAWLESCVRNRQLMDTKAFDELEQEGRKQHWSLCASIERSCELHRLQGGLFAKMSFRVTPEAFRSIEELRDVIRAAGGQCSKFDPAEQLGQDSQETLTVIISCEEDLYFLNDGAVA</sequence>
<keyword evidence="4" id="KW-1185">Reference proteome</keyword>
<reference evidence="3" key="1">
    <citation type="submission" date="2020-07" db="EMBL/GenBank/DDBJ databases">
        <title>Draft Genome Sequence of a Deep-Sea Yeast, Naganishia (Cryptococcus) liquefaciens strain N6.</title>
        <authorList>
            <person name="Han Y.W."/>
            <person name="Kajitani R."/>
            <person name="Morimoto H."/>
            <person name="Parhat M."/>
            <person name="Tsubouchi H."/>
            <person name="Bakenova O."/>
            <person name="Ogata M."/>
            <person name="Argunhan B."/>
            <person name="Aoki R."/>
            <person name="Kajiwara S."/>
            <person name="Itoh T."/>
            <person name="Iwasaki H."/>
        </authorList>
    </citation>
    <scope>NUCLEOTIDE SEQUENCE</scope>
    <source>
        <strain evidence="3">N6</strain>
    </source>
</reference>
<dbReference type="Gene3D" id="3.40.50.10190">
    <property type="entry name" value="BRCT domain"/>
    <property type="match status" value="2"/>
</dbReference>
<dbReference type="InterPro" id="IPR036420">
    <property type="entry name" value="BRCT_dom_sf"/>
</dbReference>
<evidence type="ECO:0000313" key="4">
    <source>
        <dbReference type="Proteomes" id="UP000620104"/>
    </source>
</evidence>